<dbReference type="Gene3D" id="3.40.50.2300">
    <property type="match status" value="1"/>
</dbReference>
<dbReference type="InterPro" id="IPR050595">
    <property type="entry name" value="Bact_response_regulator"/>
</dbReference>
<keyword evidence="2" id="KW-0902">Two-component regulatory system</keyword>
<gene>
    <name evidence="5" type="ORF">MJB10_16350</name>
</gene>
<evidence type="ECO:0000256" key="3">
    <source>
        <dbReference type="PROSITE-ProRule" id="PRU00169"/>
    </source>
</evidence>
<reference evidence="5" key="1">
    <citation type="submission" date="2022-02" db="EMBL/GenBank/DDBJ databases">
        <title>Paenibacillus sp. MBLB1832 Whole Genome Shotgun Sequencing.</title>
        <authorList>
            <person name="Hwang C.Y."/>
            <person name="Cho E.-S."/>
            <person name="Seo M.-J."/>
        </authorList>
    </citation>
    <scope>NUCLEOTIDE SEQUENCE</scope>
    <source>
        <strain evidence="5">MBLB1832</strain>
    </source>
</reference>
<keyword evidence="6" id="KW-1185">Reference proteome</keyword>
<dbReference type="RefSeq" id="WP_314796332.1">
    <property type="nucleotide sequence ID" value="NZ_CP130319.1"/>
</dbReference>
<dbReference type="SUPFAM" id="SSF52172">
    <property type="entry name" value="CheY-like"/>
    <property type="match status" value="1"/>
</dbReference>
<feature type="domain" description="Response regulatory" evidence="4">
    <location>
        <begin position="3"/>
        <end position="118"/>
    </location>
</feature>
<dbReference type="Proteomes" id="UP001304650">
    <property type="component" value="Chromosome"/>
</dbReference>
<dbReference type="PANTHER" id="PTHR44591">
    <property type="entry name" value="STRESS RESPONSE REGULATOR PROTEIN 1"/>
    <property type="match status" value="1"/>
</dbReference>
<evidence type="ECO:0000256" key="1">
    <source>
        <dbReference type="ARBA" id="ARBA00022553"/>
    </source>
</evidence>
<organism evidence="5 6">
    <name type="scientific">Paenibacillus roseopurpureus</name>
    <dbReference type="NCBI Taxonomy" id="2918901"/>
    <lineage>
        <taxon>Bacteria</taxon>
        <taxon>Bacillati</taxon>
        <taxon>Bacillota</taxon>
        <taxon>Bacilli</taxon>
        <taxon>Bacillales</taxon>
        <taxon>Paenibacillaceae</taxon>
        <taxon>Paenibacillus</taxon>
    </lineage>
</organism>
<dbReference type="EMBL" id="CP130319">
    <property type="protein sequence ID" value="WNR42686.1"/>
    <property type="molecule type" value="Genomic_DNA"/>
</dbReference>
<dbReference type="PANTHER" id="PTHR44591:SF14">
    <property type="entry name" value="PROTEIN PILG"/>
    <property type="match status" value="1"/>
</dbReference>
<sequence>MIKVMIVDDSHVMRTILNKIIVESGFEVVCEAATGFEAIQLYAEYHPDIVTMDITMPDLDGVHAVTKIMQRFPNAKIIMCSAMGQKPLVIDAVLAGAKDFIVKPFEAERVKESVLKVLGLATPSAHSDK</sequence>
<name>A0AA96LL97_9BACL</name>
<evidence type="ECO:0000256" key="2">
    <source>
        <dbReference type="ARBA" id="ARBA00023012"/>
    </source>
</evidence>
<evidence type="ECO:0000313" key="6">
    <source>
        <dbReference type="Proteomes" id="UP001304650"/>
    </source>
</evidence>
<dbReference type="InterPro" id="IPR001789">
    <property type="entry name" value="Sig_transdc_resp-reg_receiver"/>
</dbReference>
<dbReference type="Pfam" id="PF00072">
    <property type="entry name" value="Response_reg"/>
    <property type="match status" value="1"/>
</dbReference>
<evidence type="ECO:0000259" key="4">
    <source>
        <dbReference type="PROSITE" id="PS50110"/>
    </source>
</evidence>
<dbReference type="SMART" id="SM00448">
    <property type="entry name" value="REC"/>
    <property type="match status" value="1"/>
</dbReference>
<evidence type="ECO:0000313" key="5">
    <source>
        <dbReference type="EMBL" id="WNR42686.1"/>
    </source>
</evidence>
<keyword evidence="1 3" id="KW-0597">Phosphoprotein</keyword>
<dbReference type="PROSITE" id="PS50110">
    <property type="entry name" value="RESPONSE_REGULATORY"/>
    <property type="match status" value="1"/>
</dbReference>
<dbReference type="AlphaFoldDB" id="A0AA96LL97"/>
<dbReference type="GO" id="GO:0000160">
    <property type="term" value="P:phosphorelay signal transduction system"/>
    <property type="evidence" value="ECO:0007669"/>
    <property type="project" value="UniProtKB-KW"/>
</dbReference>
<dbReference type="InterPro" id="IPR011006">
    <property type="entry name" value="CheY-like_superfamily"/>
</dbReference>
<dbReference type="KEGG" id="proo:MJB10_16350"/>
<feature type="modified residue" description="4-aspartylphosphate" evidence="3">
    <location>
        <position position="53"/>
    </location>
</feature>
<protein>
    <submittedName>
        <fullName evidence="5">Response regulator</fullName>
    </submittedName>
</protein>
<proteinExistence type="predicted"/>
<accession>A0AA96LL97</accession>